<organism evidence="2 3">
    <name type="scientific">Hyaloscypha bicolor E</name>
    <dbReference type="NCBI Taxonomy" id="1095630"/>
    <lineage>
        <taxon>Eukaryota</taxon>
        <taxon>Fungi</taxon>
        <taxon>Dikarya</taxon>
        <taxon>Ascomycota</taxon>
        <taxon>Pezizomycotina</taxon>
        <taxon>Leotiomycetes</taxon>
        <taxon>Helotiales</taxon>
        <taxon>Hyaloscyphaceae</taxon>
        <taxon>Hyaloscypha</taxon>
        <taxon>Hyaloscypha bicolor</taxon>
    </lineage>
</organism>
<dbReference type="AlphaFoldDB" id="A0A2J6T8R7"/>
<keyword evidence="3" id="KW-1185">Reference proteome</keyword>
<reference evidence="2 3" key="1">
    <citation type="submission" date="2016-04" db="EMBL/GenBank/DDBJ databases">
        <title>A degradative enzymes factory behind the ericoid mycorrhizal symbiosis.</title>
        <authorList>
            <consortium name="DOE Joint Genome Institute"/>
            <person name="Martino E."/>
            <person name="Morin E."/>
            <person name="Grelet G."/>
            <person name="Kuo A."/>
            <person name="Kohler A."/>
            <person name="Daghino S."/>
            <person name="Barry K."/>
            <person name="Choi C."/>
            <person name="Cichocki N."/>
            <person name="Clum A."/>
            <person name="Copeland A."/>
            <person name="Hainaut M."/>
            <person name="Haridas S."/>
            <person name="Labutti K."/>
            <person name="Lindquist E."/>
            <person name="Lipzen A."/>
            <person name="Khouja H.-R."/>
            <person name="Murat C."/>
            <person name="Ohm R."/>
            <person name="Olson A."/>
            <person name="Spatafora J."/>
            <person name="Veneault-Fourrey C."/>
            <person name="Henrissat B."/>
            <person name="Grigoriev I."/>
            <person name="Martin F."/>
            <person name="Perotto S."/>
        </authorList>
    </citation>
    <scope>NUCLEOTIDE SEQUENCE [LARGE SCALE GENOMIC DNA]</scope>
    <source>
        <strain evidence="2 3">E</strain>
    </source>
</reference>
<sequence length="133" mass="13570">DITDLIYPSCLVHQTSRKTTRPLTDQGEISEHTGAGGVSGEGSHLAESHNTIIGTSSGLPGSQASGIGEGSHFPQAHNTTARTSSGLIGNQTSRITNTSNTSTQNPAARDAAVAASGVGLAEHEHENTRANEG</sequence>
<dbReference type="GeneID" id="36594965"/>
<feature type="compositionally biased region" description="Low complexity" evidence="1">
    <location>
        <begin position="90"/>
        <end position="115"/>
    </location>
</feature>
<evidence type="ECO:0000256" key="1">
    <source>
        <dbReference type="SAM" id="MobiDB-lite"/>
    </source>
</evidence>
<feature type="compositionally biased region" description="Polar residues" evidence="1">
    <location>
        <begin position="76"/>
        <end position="89"/>
    </location>
</feature>
<dbReference type="EMBL" id="KZ613816">
    <property type="protein sequence ID" value="PMD59427.1"/>
    <property type="molecule type" value="Genomic_DNA"/>
</dbReference>
<dbReference type="RefSeq" id="XP_024736331.1">
    <property type="nucleotide sequence ID" value="XM_024886888.1"/>
</dbReference>
<feature type="compositionally biased region" description="Polar residues" evidence="1">
    <location>
        <begin position="48"/>
        <end position="65"/>
    </location>
</feature>
<proteinExistence type="predicted"/>
<feature type="non-terminal residue" evidence="2">
    <location>
        <position position="1"/>
    </location>
</feature>
<feature type="compositionally biased region" description="Basic and acidic residues" evidence="1">
    <location>
        <begin position="121"/>
        <end position="133"/>
    </location>
</feature>
<accession>A0A2J6T8R7</accession>
<name>A0A2J6T8R7_9HELO</name>
<feature type="region of interest" description="Disordered" evidence="1">
    <location>
        <begin position="15"/>
        <end position="133"/>
    </location>
</feature>
<protein>
    <submittedName>
        <fullName evidence="2">Uncharacterized protein</fullName>
    </submittedName>
</protein>
<dbReference type="Proteomes" id="UP000235371">
    <property type="component" value="Unassembled WGS sequence"/>
</dbReference>
<gene>
    <name evidence="2" type="ORF">K444DRAFT_663843</name>
</gene>
<dbReference type="InParanoid" id="A0A2J6T8R7"/>
<evidence type="ECO:0000313" key="3">
    <source>
        <dbReference type="Proteomes" id="UP000235371"/>
    </source>
</evidence>
<evidence type="ECO:0000313" key="2">
    <source>
        <dbReference type="EMBL" id="PMD59427.1"/>
    </source>
</evidence>